<dbReference type="PANTHER" id="PTHR12029">
    <property type="entry name" value="RNA METHYLTRANSFERASE"/>
    <property type="match status" value="1"/>
</dbReference>
<dbReference type="Pfam" id="PF02358">
    <property type="entry name" value="Trehalose_PPase"/>
    <property type="match status" value="1"/>
</dbReference>
<dbReference type="AlphaFoldDB" id="A0A835MDD5"/>
<dbReference type="EMBL" id="JADFTS010000002">
    <property type="protein sequence ID" value="KAF9622944.1"/>
    <property type="molecule type" value="Genomic_DNA"/>
</dbReference>
<name>A0A835MDD5_9MAGN</name>
<reference evidence="1 2" key="1">
    <citation type="submission" date="2020-10" db="EMBL/GenBank/DDBJ databases">
        <title>The Coptis chinensis genome and diversification of protoberbering-type alkaloids.</title>
        <authorList>
            <person name="Wang B."/>
            <person name="Shu S."/>
            <person name="Song C."/>
            <person name="Liu Y."/>
        </authorList>
    </citation>
    <scope>NUCLEOTIDE SEQUENCE [LARGE SCALE GENOMIC DNA]</scope>
    <source>
        <strain evidence="1">HL-2020</strain>
        <tissue evidence="1">Leaf</tissue>
    </source>
</reference>
<dbReference type="GO" id="GO:0016423">
    <property type="term" value="F:tRNA (guanine) methyltransferase activity"/>
    <property type="evidence" value="ECO:0007669"/>
    <property type="project" value="TreeGrafter"/>
</dbReference>
<dbReference type="GO" id="GO:0005992">
    <property type="term" value="P:trehalose biosynthetic process"/>
    <property type="evidence" value="ECO:0007669"/>
    <property type="project" value="InterPro"/>
</dbReference>
<dbReference type="OrthoDB" id="755951at2759"/>
<dbReference type="GO" id="GO:0030488">
    <property type="term" value="P:tRNA methylation"/>
    <property type="evidence" value="ECO:0007669"/>
    <property type="project" value="TreeGrafter"/>
</dbReference>
<dbReference type="InterPro" id="IPR003337">
    <property type="entry name" value="Trehalose_PPase"/>
</dbReference>
<dbReference type="PANTHER" id="PTHR12029:SF11">
    <property type="entry name" value="METHYLTRANSFERASE TARBP1-RELATED"/>
    <property type="match status" value="1"/>
</dbReference>
<sequence>MLKPEELLEAIFFTGADASPEDQERIDKFIEKIIEEATKSPRTIRLAGLWLMYPRTIRYYVKELKLLSLHGSAMPSSLTLCFPLSYAKVLLKIVAFDEDFEAELAESHDARTEVSLLAKGSDVELTEESALVWNHQDADLDSGSCKAMELLDHLESVLTNEPVAVKKGHHIVEVVKMLQGLASASCQKPIKI</sequence>
<evidence type="ECO:0000313" key="1">
    <source>
        <dbReference type="EMBL" id="KAF9622944.1"/>
    </source>
</evidence>
<evidence type="ECO:0000313" key="2">
    <source>
        <dbReference type="Proteomes" id="UP000631114"/>
    </source>
</evidence>
<comment type="caution">
    <text evidence="1">The sequence shown here is derived from an EMBL/GenBank/DDBJ whole genome shotgun (WGS) entry which is preliminary data.</text>
</comment>
<dbReference type="Proteomes" id="UP000631114">
    <property type="component" value="Unassembled WGS sequence"/>
</dbReference>
<dbReference type="InterPro" id="IPR045330">
    <property type="entry name" value="TRM3/TARBP1"/>
</dbReference>
<gene>
    <name evidence="1" type="ORF">IFM89_035375</name>
</gene>
<proteinExistence type="predicted"/>
<protein>
    <submittedName>
        <fullName evidence="1">Uncharacterized protein</fullName>
    </submittedName>
</protein>
<organism evidence="1 2">
    <name type="scientific">Coptis chinensis</name>
    <dbReference type="NCBI Taxonomy" id="261450"/>
    <lineage>
        <taxon>Eukaryota</taxon>
        <taxon>Viridiplantae</taxon>
        <taxon>Streptophyta</taxon>
        <taxon>Embryophyta</taxon>
        <taxon>Tracheophyta</taxon>
        <taxon>Spermatophyta</taxon>
        <taxon>Magnoliopsida</taxon>
        <taxon>Ranunculales</taxon>
        <taxon>Ranunculaceae</taxon>
        <taxon>Coptidoideae</taxon>
        <taxon>Coptis</taxon>
    </lineage>
</organism>
<accession>A0A835MDD5</accession>
<keyword evidence="2" id="KW-1185">Reference proteome</keyword>